<feature type="compositionally biased region" description="Low complexity" evidence="1">
    <location>
        <begin position="229"/>
        <end position="244"/>
    </location>
</feature>
<feature type="region of interest" description="Disordered" evidence="1">
    <location>
        <begin position="104"/>
        <end position="259"/>
    </location>
</feature>
<sequence>AGDGGADDGEGSQKQDANVASIGAKSKSKEGCEADSETEGENLRDATQRQAVLEEIYDRLKQLRSEELEMGSLLVGLHQRTWANLEDLEATASRALWQLEEATASGLDDADGSTAAGTSEEEEADHFFTELEAEEEAADEVEKAEAGEKAADEAEEKAADEVGRGEAKRLQRAEKMIKDLTTTTNTLNKQQQQQEEQQTTTTTTLLPYSGKVLPSVVADETDSGDEDNNNNNNNNNDDNNNSNNDNDEPSPKKSDSRKLRWFNLRVSVASSYIK</sequence>
<proteinExistence type="predicted"/>
<accession>A0A813L1F9</accession>
<feature type="compositionally biased region" description="Acidic residues" evidence="1">
    <location>
        <begin position="219"/>
        <end position="228"/>
    </location>
</feature>
<feature type="region of interest" description="Disordered" evidence="1">
    <location>
        <begin position="1"/>
        <end position="46"/>
    </location>
</feature>
<dbReference type="Proteomes" id="UP000626109">
    <property type="component" value="Unassembled WGS sequence"/>
</dbReference>
<organism evidence="2 3">
    <name type="scientific">Polarella glacialis</name>
    <name type="common">Dinoflagellate</name>
    <dbReference type="NCBI Taxonomy" id="89957"/>
    <lineage>
        <taxon>Eukaryota</taxon>
        <taxon>Sar</taxon>
        <taxon>Alveolata</taxon>
        <taxon>Dinophyceae</taxon>
        <taxon>Suessiales</taxon>
        <taxon>Suessiaceae</taxon>
        <taxon>Polarella</taxon>
    </lineage>
</organism>
<reference evidence="2" key="1">
    <citation type="submission" date="2021-02" db="EMBL/GenBank/DDBJ databases">
        <authorList>
            <person name="Dougan E. K."/>
            <person name="Rhodes N."/>
            <person name="Thang M."/>
            <person name="Chan C."/>
        </authorList>
    </citation>
    <scope>NUCLEOTIDE SEQUENCE</scope>
</reference>
<feature type="compositionally biased region" description="Low complexity" evidence="1">
    <location>
        <begin position="180"/>
        <end position="206"/>
    </location>
</feature>
<evidence type="ECO:0000313" key="3">
    <source>
        <dbReference type="Proteomes" id="UP000626109"/>
    </source>
</evidence>
<protein>
    <submittedName>
        <fullName evidence="2">Uncharacterized protein</fullName>
    </submittedName>
</protein>
<dbReference type="EMBL" id="CAJNNW010033125">
    <property type="protein sequence ID" value="CAE8717228.1"/>
    <property type="molecule type" value="Genomic_DNA"/>
</dbReference>
<comment type="caution">
    <text evidence="2">The sequence shown here is derived from an EMBL/GenBank/DDBJ whole genome shotgun (WGS) entry which is preliminary data.</text>
</comment>
<gene>
    <name evidence="2" type="ORF">PGLA2088_LOCUS39444</name>
</gene>
<feature type="compositionally biased region" description="Basic and acidic residues" evidence="1">
    <location>
        <begin position="249"/>
        <end position="258"/>
    </location>
</feature>
<dbReference type="AlphaFoldDB" id="A0A813L1F9"/>
<feature type="compositionally biased region" description="Acidic residues" evidence="1">
    <location>
        <begin position="1"/>
        <end position="10"/>
    </location>
</feature>
<feature type="non-terminal residue" evidence="2">
    <location>
        <position position="1"/>
    </location>
</feature>
<name>A0A813L1F9_POLGL</name>
<evidence type="ECO:0000256" key="1">
    <source>
        <dbReference type="SAM" id="MobiDB-lite"/>
    </source>
</evidence>
<feature type="compositionally biased region" description="Basic and acidic residues" evidence="1">
    <location>
        <begin position="140"/>
        <end position="178"/>
    </location>
</feature>
<evidence type="ECO:0000313" key="2">
    <source>
        <dbReference type="EMBL" id="CAE8717228.1"/>
    </source>
</evidence>